<evidence type="ECO:0000256" key="3">
    <source>
        <dbReference type="ARBA" id="ARBA00004733"/>
    </source>
</evidence>
<comment type="cofactor">
    <cofactor evidence="1 12">
        <name>pyridoxal 5'-phosphate</name>
        <dbReference type="ChEBI" id="CHEBI:597326"/>
    </cofactor>
</comment>
<evidence type="ECO:0000256" key="8">
    <source>
        <dbReference type="ARBA" id="ARBA00022898"/>
    </source>
</evidence>
<dbReference type="InterPro" id="IPR006654">
    <property type="entry name" value="Trp_synth_beta"/>
</dbReference>
<evidence type="ECO:0000259" key="13">
    <source>
        <dbReference type="Pfam" id="PF00291"/>
    </source>
</evidence>
<comment type="function">
    <text evidence="2 12">The beta subunit is responsible for the synthesis of L-tryptophan from indole and L-serine.</text>
</comment>
<comment type="caution">
    <text evidence="14">The sequence shown here is derived from an EMBL/GenBank/DDBJ whole genome shotgun (WGS) entry which is preliminary data.</text>
</comment>
<evidence type="ECO:0000256" key="11">
    <source>
        <dbReference type="ARBA" id="ARBA00049047"/>
    </source>
</evidence>
<dbReference type="Pfam" id="PF00291">
    <property type="entry name" value="PALP"/>
    <property type="match status" value="1"/>
</dbReference>
<dbReference type="InterPro" id="IPR023026">
    <property type="entry name" value="Trp_synth_beta/beta-like"/>
</dbReference>
<dbReference type="CDD" id="cd06446">
    <property type="entry name" value="Trp-synth_B"/>
    <property type="match status" value="1"/>
</dbReference>
<dbReference type="PIRSF" id="PIRSF001413">
    <property type="entry name" value="Trp_syn_beta"/>
    <property type="match status" value="1"/>
</dbReference>
<reference evidence="14 15" key="1">
    <citation type="submission" date="2017-04" db="EMBL/GenBank/DDBJ databases">
        <title>Novel microbial lineages endemic to geothermal iron-oxide mats fill important gaps in the evolutionary history of Archaea.</title>
        <authorList>
            <person name="Jay Z.J."/>
            <person name="Beam J.P."/>
            <person name="Dlakic M."/>
            <person name="Rusch D.B."/>
            <person name="Kozubal M.A."/>
            <person name="Inskeep W.P."/>
        </authorList>
    </citation>
    <scope>NUCLEOTIDE SEQUENCE [LARGE SCALE GENOMIC DNA]</scope>
    <source>
        <strain evidence="14">OSP_D</strain>
    </source>
</reference>
<dbReference type="Proteomes" id="UP000240880">
    <property type="component" value="Unassembled WGS sequence"/>
</dbReference>
<keyword evidence="6 12" id="KW-0028">Amino-acid biosynthesis</keyword>
<dbReference type="NCBIfam" id="TIGR01415">
    <property type="entry name" value="trpB_rel"/>
    <property type="match status" value="1"/>
</dbReference>
<dbReference type="InterPro" id="IPR006316">
    <property type="entry name" value="Trp_synth_b-like"/>
</dbReference>
<name>A0A2R6A8W1_9ARCH</name>
<keyword evidence="9 12" id="KW-0057">Aromatic amino acid biosynthesis</keyword>
<dbReference type="GO" id="GO:0030170">
    <property type="term" value="F:pyridoxal phosphate binding"/>
    <property type="evidence" value="ECO:0007669"/>
    <property type="project" value="InterPro"/>
</dbReference>
<comment type="pathway">
    <text evidence="3 12">Amino-acid biosynthesis; L-tryptophan biosynthesis; L-tryptophan from chorismate: step 5/5.</text>
</comment>
<evidence type="ECO:0000256" key="1">
    <source>
        <dbReference type="ARBA" id="ARBA00001933"/>
    </source>
</evidence>
<dbReference type="GO" id="GO:0005737">
    <property type="term" value="C:cytoplasm"/>
    <property type="evidence" value="ECO:0007669"/>
    <property type="project" value="TreeGrafter"/>
</dbReference>
<evidence type="ECO:0000256" key="4">
    <source>
        <dbReference type="ARBA" id="ARBA00009982"/>
    </source>
</evidence>
<comment type="subunit">
    <text evidence="5 12">Tetramer of two alpha and two beta chains.</text>
</comment>
<dbReference type="EC" id="4.2.1.20" evidence="12"/>
<dbReference type="PROSITE" id="PS00168">
    <property type="entry name" value="TRP_SYNTHASE_BETA"/>
    <property type="match status" value="1"/>
</dbReference>
<evidence type="ECO:0000256" key="2">
    <source>
        <dbReference type="ARBA" id="ARBA00002786"/>
    </source>
</evidence>
<comment type="catalytic activity">
    <reaction evidence="11 12">
        <text>(1S,2R)-1-C-(indol-3-yl)glycerol 3-phosphate + L-serine = D-glyceraldehyde 3-phosphate + L-tryptophan + H2O</text>
        <dbReference type="Rhea" id="RHEA:10532"/>
        <dbReference type="ChEBI" id="CHEBI:15377"/>
        <dbReference type="ChEBI" id="CHEBI:33384"/>
        <dbReference type="ChEBI" id="CHEBI:57912"/>
        <dbReference type="ChEBI" id="CHEBI:58866"/>
        <dbReference type="ChEBI" id="CHEBI:59776"/>
        <dbReference type="EC" id="4.2.1.20"/>
    </reaction>
</comment>
<gene>
    <name evidence="12" type="primary">trpB</name>
    <name evidence="14" type="ORF">B9Q01_06825</name>
</gene>
<dbReference type="EMBL" id="NEXC01000049">
    <property type="protein sequence ID" value="PSN82836.1"/>
    <property type="molecule type" value="Genomic_DNA"/>
</dbReference>
<dbReference type="UniPathway" id="UPA00035">
    <property type="reaction ID" value="UER00044"/>
</dbReference>
<sequence length="456" mass="50168">MVSQTALKGGNIAYFLSQDEIPTSWYNIQADLPEPLPPPLDPKTLKPVSPEPLFRIFAKELVLQEVSRERFIKIPDEVLEAYKTIPRPTPLIRAKRLEEALGTPARIYFKWEGVSPAGSHKPNTAIPQAYYNAKQGTKRVVTETGAGQWGSALAMACAFFGLKCTVYMVAASYRQKPGRRIMMETWGAQVFPSPSERTRFGRSILEKEPDHPGSLGIAISEALEDVLSDESARYCLGSVLNHVLMHQTVIGLEAKKQLEAIGEEPDVFAGNIGGGSNYGGFCLPFVADKLKGKSEAEFVACESAAIPHTTQGKYTYDFGDTAGITPLLKMLTLGKDYKTPPIHAGGLRYHGMAPIISYLINKGYMKSVAYTQTQVFEAAVLFAKTQGIISAPESAHEIRFVIDEARRCKQTGEKKVIVFNHSGHGLLDLAGYEAYLAGRLEDWTPTEINYPSYVPD</sequence>
<dbReference type="PIRSF" id="PIRSF500824">
    <property type="entry name" value="TrpB_prok"/>
    <property type="match status" value="1"/>
</dbReference>
<dbReference type="Gene3D" id="3.40.50.1100">
    <property type="match status" value="2"/>
</dbReference>
<dbReference type="GO" id="GO:0052684">
    <property type="term" value="F:L-serine hydro-lyase (adding indole, L-tryptophan-forming) activity"/>
    <property type="evidence" value="ECO:0007669"/>
    <property type="project" value="TreeGrafter"/>
</dbReference>
<dbReference type="GO" id="GO:0004834">
    <property type="term" value="F:tryptophan synthase activity"/>
    <property type="evidence" value="ECO:0007669"/>
    <property type="project" value="UniProtKB-UniRule"/>
</dbReference>
<keyword evidence="10 12" id="KW-0456">Lyase</keyword>
<evidence type="ECO:0000256" key="12">
    <source>
        <dbReference type="HAMAP-Rule" id="MF_00133"/>
    </source>
</evidence>
<organism evidence="14 15">
    <name type="scientific">Candidatus Marsarchaeota G1 archaeon OSP_D</name>
    <dbReference type="NCBI Taxonomy" id="1978155"/>
    <lineage>
        <taxon>Archaea</taxon>
        <taxon>Candidatus Marsarchaeota</taxon>
        <taxon>Candidatus Marsarchaeota group 1</taxon>
    </lineage>
</organism>
<dbReference type="NCBIfam" id="NF009057">
    <property type="entry name" value="PRK12391.1"/>
    <property type="match status" value="1"/>
</dbReference>
<keyword evidence="8 12" id="KW-0663">Pyridoxal phosphate</keyword>
<feature type="modified residue" description="N6-(pyridoxal phosphate)lysine" evidence="12">
    <location>
        <position position="121"/>
    </location>
</feature>
<dbReference type="InterPro" id="IPR036052">
    <property type="entry name" value="TrpB-like_PALP_sf"/>
</dbReference>
<evidence type="ECO:0000313" key="15">
    <source>
        <dbReference type="Proteomes" id="UP000240880"/>
    </source>
</evidence>
<dbReference type="PANTHER" id="PTHR48077:SF6">
    <property type="entry name" value="TRYPTOPHAN SYNTHASE"/>
    <property type="match status" value="1"/>
</dbReference>
<dbReference type="SUPFAM" id="SSF53686">
    <property type="entry name" value="Tryptophan synthase beta subunit-like PLP-dependent enzymes"/>
    <property type="match status" value="1"/>
</dbReference>
<evidence type="ECO:0000313" key="14">
    <source>
        <dbReference type="EMBL" id="PSN82836.1"/>
    </source>
</evidence>
<dbReference type="PANTHER" id="PTHR48077">
    <property type="entry name" value="TRYPTOPHAN SYNTHASE-RELATED"/>
    <property type="match status" value="1"/>
</dbReference>
<evidence type="ECO:0000256" key="6">
    <source>
        <dbReference type="ARBA" id="ARBA00022605"/>
    </source>
</evidence>
<evidence type="ECO:0000256" key="7">
    <source>
        <dbReference type="ARBA" id="ARBA00022822"/>
    </source>
</evidence>
<dbReference type="HAMAP" id="MF_00133">
    <property type="entry name" value="Trp_synth_beta"/>
    <property type="match status" value="1"/>
</dbReference>
<proteinExistence type="inferred from homology"/>
<dbReference type="InterPro" id="IPR006653">
    <property type="entry name" value="Trp_synth_b_CS"/>
</dbReference>
<feature type="domain" description="Tryptophan synthase beta chain-like PALP" evidence="13">
    <location>
        <begin position="86"/>
        <end position="423"/>
    </location>
</feature>
<comment type="similarity">
    <text evidence="4 12">Belongs to the TrpB family.</text>
</comment>
<keyword evidence="7 12" id="KW-0822">Tryptophan biosynthesis</keyword>
<dbReference type="AlphaFoldDB" id="A0A2R6A8W1"/>
<evidence type="ECO:0000256" key="9">
    <source>
        <dbReference type="ARBA" id="ARBA00023141"/>
    </source>
</evidence>
<dbReference type="InterPro" id="IPR001926">
    <property type="entry name" value="TrpB-like_PALP"/>
</dbReference>
<evidence type="ECO:0000256" key="10">
    <source>
        <dbReference type="ARBA" id="ARBA00023239"/>
    </source>
</evidence>
<protein>
    <recommendedName>
        <fullName evidence="12">Tryptophan synthase beta chain</fullName>
        <ecNumber evidence="12">4.2.1.20</ecNumber>
    </recommendedName>
</protein>
<evidence type="ECO:0000256" key="5">
    <source>
        <dbReference type="ARBA" id="ARBA00011270"/>
    </source>
</evidence>
<accession>A0A2R6A8W1</accession>